<dbReference type="InterPro" id="IPR038765">
    <property type="entry name" value="Papain-like_cys_pep_sf"/>
</dbReference>
<feature type="chain" id="PRO_5047055381" evidence="3">
    <location>
        <begin position="29"/>
        <end position="527"/>
    </location>
</feature>
<dbReference type="Proteomes" id="UP000600230">
    <property type="component" value="Unassembled WGS sequence"/>
</dbReference>
<evidence type="ECO:0000313" key="6">
    <source>
        <dbReference type="Proteomes" id="UP000600230"/>
    </source>
</evidence>
<evidence type="ECO:0000256" key="3">
    <source>
        <dbReference type="SAM" id="SignalP"/>
    </source>
</evidence>
<keyword evidence="6" id="KW-1185">Reference proteome</keyword>
<evidence type="ECO:0000256" key="2">
    <source>
        <dbReference type="SAM" id="MobiDB-lite"/>
    </source>
</evidence>
<evidence type="ECO:0000256" key="1">
    <source>
        <dbReference type="PROSITE-ProRule" id="PRU00239"/>
    </source>
</evidence>
<dbReference type="RefSeq" id="WP_138346314.1">
    <property type="nucleotide sequence ID" value="NZ_JACOOG010000001.1"/>
</dbReference>
<dbReference type="EMBL" id="JACOOG010000001">
    <property type="protein sequence ID" value="MBC5590497.1"/>
    <property type="molecule type" value="Genomic_DNA"/>
</dbReference>
<keyword evidence="3" id="KW-0732">Signal</keyword>
<sequence>MIRLKSIRLFTFSILSAAALLTGMPACSSDSGDGPGGENKGDNSSPYHSLPAENRNMPCGGTVVAQYSDAPEACSIAKLVDGDAGTKYCTRHNSFSITWNGNSNVAVLSYSLTSADDAPEMDPKAWTLEGSTDSKTWKTIDSRSDQTFGSRKEKKEYEVENNVTYRYYRLNVKQNAGSESTQIAEWTLSAAASTGENIDDLLRLAGGKTASQITPMGTIHESDRKASAQDLEWLKNATAQPETFDGLAWKTFDVAGSIYPFGDPLPADINQHSIGDCCALAVMADLAYTYPKYIRSMLKEKEGNTYAVSLFDPMGKPVEVCVDNYFVADGNKLGACSGKTNNVTWATIIEKALIKWLQVYKGSSSINGIATEYVAAILTGSGNTYSFAPGVLSGKDMKRAVVSLVMQRQLVIGGFKDGDKPIDGKYKSVNFHAYNFLLPPSNKYLFVMRNPWGLLPLISGGYSDGKEDGLLQIEDDGVIPPIIDLRICSPGAAKGYASQGTMMPYTPPSYAPVPMRIPRAVLAPRAF</sequence>
<organism evidence="5 6">
    <name type="scientific">Bacteroides parvus</name>
    <dbReference type="NCBI Taxonomy" id="2763025"/>
    <lineage>
        <taxon>Bacteria</taxon>
        <taxon>Pseudomonadati</taxon>
        <taxon>Bacteroidota</taxon>
        <taxon>Bacteroidia</taxon>
        <taxon>Bacteroidales</taxon>
        <taxon>Bacteroidaceae</taxon>
        <taxon>Bacteroides</taxon>
    </lineage>
</organism>
<accession>A0ABR7BYS2</accession>
<feature type="region of interest" description="Disordered" evidence="2">
    <location>
        <begin position="28"/>
        <end position="53"/>
    </location>
</feature>
<comment type="caution">
    <text evidence="5">The sequence shown here is derived from an EMBL/GenBank/DDBJ whole genome shotgun (WGS) entry which is preliminary data.</text>
</comment>
<evidence type="ECO:0000313" key="5">
    <source>
        <dbReference type="EMBL" id="MBC5590497.1"/>
    </source>
</evidence>
<protein>
    <submittedName>
        <fullName evidence="5">Discoidin domain-containing protein</fullName>
    </submittedName>
</protein>
<feature type="active site" evidence="1">
    <location>
        <position position="432"/>
    </location>
</feature>
<dbReference type="Gene3D" id="2.60.120.260">
    <property type="entry name" value="Galactose-binding domain-like"/>
    <property type="match status" value="1"/>
</dbReference>
<feature type="active site" evidence="1">
    <location>
        <position position="277"/>
    </location>
</feature>
<dbReference type="SUPFAM" id="SSF49785">
    <property type="entry name" value="Galactose-binding domain-like"/>
    <property type="match status" value="1"/>
</dbReference>
<dbReference type="Pfam" id="PF00648">
    <property type="entry name" value="Peptidase_C2"/>
    <property type="match status" value="1"/>
</dbReference>
<reference evidence="5 6" key="1">
    <citation type="submission" date="2020-08" db="EMBL/GenBank/DDBJ databases">
        <title>Genome public.</title>
        <authorList>
            <person name="Liu C."/>
            <person name="Sun Q."/>
        </authorList>
    </citation>
    <scope>NUCLEOTIDE SEQUENCE [LARGE SCALE GENOMIC DNA]</scope>
    <source>
        <strain evidence="5 6">NSJ-21</strain>
    </source>
</reference>
<dbReference type="SUPFAM" id="SSF54001">
    <property type="entry name" value="Cysteine proteinases"/>
    <property type="match status" value="1"/>
</dbReference>
<keyword evidence="1" id="KW-0378">Hydrolase</keyword>
<keyword evidence="1" id="KW-0788">Thiol protease</keyword>
<name>A0ABR7BYS2_9BACE</name>
<dbReference type="InterPro" id="IPR008979">
    <property type="entry name" value="Galactose-bd-like_sf"/>
</dbReference>
<feature type="domain" description="Calpain catalytic" evidence="4">
    <location>
        <begin position="231"/>
        <end position="468"/>
    </location>
</feature>
<dbReference type="PROSITE" id="PS50203">
    <property type="entry name" value="CALPAIN_CAT"/>
    <property type="match status" value="1"/>
</dbReference>
<feature type="signal peptide" evidence="3">
    <location>
        <begin position="1"/>
        <end position="28"/>
    </location>
</feature>
<dbReference type="SMART" id="SM00230">
    <property type="entry name" value="CysPc"/>
    <property type="match status" value="1"/>
</dbReference>
<dbReference type="Pfam" id="PF00754">
    <property type="entry name" value="F5_F8_type_C"/>
    <property type="match status" value="1"/>
</dbReference>
<evidence type="ECO:0000259" key="4">
    <source>
        <dbReference type="PROSITE" id="PS50203"/>
    </source>
</evidence>
<dbReference type="InterPro" id="IPR001300">
    <property type="entry name" value="Peptidase_C2_calpain_cat"/>
</dbReference>
<dbReference type="InterPro" id="IPR000421">
    <property type="entry name" value="FA58C"/>
</dbReference>
<keyword evidence="1" id="KW-0645">Protease</keyword>
<feature type="active site" evidence="1">
    <location>
        <position position="450"/>
    </location>
</feature>
<gene>
    <name evidence="5" type="ORF">H8S53_04395</name>
</gene>
<proteinExistence type="predicted"/>